<dbReference type="GO" id="GO:0030246">
    <property type="term" value="F:carbohydrate binding"/>
    <property type="evidence" value="ECO:0007669"/>
    <property type="project" value="UniProtKB-KW"/>
</dbReference>
<dbReference type="Pfam" id="PF03498">
    <property type="entry name" value="CDtoxinA"/>
    <property type="match status" value="1"/>
</dbReference>
<organism evidence="10">
    <name type="scientific">Salmonella enterica</name>
    <name type="common">Salmonella choleraesuis</name>
    <dbReference type="NCBI Taxonomy" id="28901"/>
    <lineage>
        <taxon>Bacteria</taxon>
        <taxon>Pseudomonadati</taxon>
        <taxon>Pseudomonadota</taxon>
        <taxon>Gammaproteobacteria</taxon>
        <taxon>Enterobacterales</taxon>
        <taxon>Enterobacteriaceae</taxon>
        <taxon>Salmonella</taxon>
    </lineage>
</organism>
<dbReference type="InterPro" id="IPR003559">
    <property type="entry name" value="CDtoxinC"/>
</dbReference>
<keyword evidence="5" id="KW-0843">Virulence</keyword>
<comment type="subcellular location">
    <subcellularLocation>
        <location evidence="1">Cell outer membrane</location>
        <topology evidence="1">Lipid-anchor</topology>
    </subcellularLocation>
</comment>
<keyword evidence="3" id="KW-0732">Signal</keyword>
<sequence length="186" mass="20281">MKYISWFIVLLSFSIVSCGSPEKGLLTHEEPFSAENGSLFSIRNVQSGSFIENQLDQFGRELANWQIVPQVTPADILATNPSGWVQIKDPESSQCLSAQGGESLGKVICNIRNKDTLFILIPSTTGAVQIKAFGSGKCLADKTTGSNFIFDNCVADVNRPFVPVPEKKLWMLNPPLTESSVAPVEM</sequence>
<dbReference type="GO" id="GO:0009279">
    <property type="term" value="C:cell outer membrane"/>
    <property type="evidence" value="ECO:0007669"/>
    <property type="project" value="UniProtKB-SubCell"/>
</dbReference>
<evidence type="ECO:0000256" key="8">
    <source>
        <dbReference type="ARBA" id="ARBA00023237"/>
    </source>
</evidence>
<evidence type="ECO:0000256" key="6">
    <source>
        <dbReference type="ARBA" id="ARBA00023136"/>
    </source>
</evidence>
<evidence type="ECO:0000313" key="10">
    <source>
        <dbReference type="EMBL" id="EDF5515184.1"/>
    </source>
</evidence>
<evidence type="ECO:0000256" key="7">
    <source>
        <dbReference type="ARBA" id="ARBA00023139"/>
    </source>
</evidence>
<gene>
    <name evidence="10" type="ORF">GB848_19830</name>
</gene>
<evidence type="ECO:0000256" key="9">
    <source>
        <dbReference type="ARBA" id="ARBA00023288"/>
    </source>
</evidence>
<name>A0A628V7D0_SALER</name>
<evidence type="ECO:0000256" key="5">
    <source>
        <dbReference type="ARBA" id="ARBA00023026"/>
    </source>
</evidence>
<dbReference type="InterPro" id="IPR035992">
    <property type="entry name" value="Ricin_B-like_lectins"/>
</dbReference>
<dbReference type="SUPFAM" id="SSF50370">
    <property type="entry name" value="Ricin B-like lectins"/>
    <property type="match status" value="1"/>
</dbReference>
<evidence type="ECO:0000256" key="2">
    <source>
        <dbReference type="ARBA" id="ARBA00022656"/>
    </source>
</evidence>
<keyword evidence="7" id="KW-0564">Palmitate</keyword>
<dbReference type="AlphaFoldDB" id="A0A628V7D0"/>
<dbReference type="PROSITE" id="PS51257">
    <property type="entry name" value="PROKAR_LIPOPROTEIN"/>
    <property type="match status" value="1"/>
</dbReference>
<evidence type="ECO:0000256" key="3">
    <source>
        <dbReference type="ARBA" id="ARBA00022729"/>
    </source>
</evidence>
<keyword evidence="6" id="KW-0472">Membrane</keyword>
<evidence type="ECO:0000256" key="1">
    <source>
        <dbReference type="ARBA" id="ARBA00004459"/>
    </source>
</evidence>
<dbReference type="EMBL" id="AAMBER010000016">
    <property type="protein sequence ID" value="EDF5515184.1"/>
    <property type="molecule type" value="Genomic_DNA"/>
</dbReference>
<evidence type="ECO:0000256" key="4">
    <source>
        <dbReference type="ARBA" id="ARBA00022734"/>
    </source>
</evidence>
<dbReference type="PROSITE" id="PS50231">
    <property type="entry name" value="RICIN_B_LECTIN"/>
    <property type="match status" value="1"/>
</dbReference>
<dbReference type="PRINTS" id="PR01389">
    <property type="entry name" value="CDTOXINC"/>
</dbReference>
<dbReference type="GO" id="GO:0090729">
    <property type="term" value="F:toxin activity"/>
    <property type="evidence" value="ECO:0007669"/>
    <property type="project" value="UniProtKB-KW"/>
</dbReference>
<protein>
    <submittedName>
        <fullName evidence="10">Toxin</fullName>
    </submittedName>
</protein>
<keyword evidence="4" id="KW-0430">Lectin</keyword>
<proteinExistence type="predicted"/>
<comment type="caution">
    <text evidence="10">The sequence shown here is derived from an EMBL/GenBank/DDBJ whole genome shotgun (WGS) entry which is preliminary data.</text>
</comment>
<keyword evidence="2" id="KW-0800">Toxin</keyword>
<dbReference type="Gene3D" id="2.80.10.50">
    <property type="match status" value="1"/>
</dbReference>
<keyword evidence="8" id="KW-0998">Cell outer membrane</keyword>
<dbReference type="InterPro" id="IPR003558">
    <property type="entry name" value="CDtoxinA/C"/>
</dbReference>
<keyword evidence="9" id="KW-0449">Lipoprotein</keyword>
<reference evidence="10" key="1">
    <citation type="submission" date="2019-10" db="EMBL/GenBank/DDBJ databases">
        <authorList>
            <consortium name="PulseNet: The National Subtyping Network for Foodborne Disease Surveillance"/>
            <person name="Tarr C.L."/>
            <person name="Trees E."/>
            <person name="Katz L.S."/>
            <person name="Carleton-Romer H.A."/>
            <person name="Stroika S."/>
            <person name="Kucerova Z."/>
            <person name="Roache K.F."/>
            <person name="Sabol A.L."/>
            <person name="Besser J."/>
            <person name="Gerner-Smidt P."/>
        </authorList>
    </citation>
    <scope>NUCLEOTIDE SEQUENCE</scope>
    <source>
        <strain evidence="10">PNUSAS102632</strain>
    </source>
</reference>
<accession>A0A628V7D0</accession>